<comment type="pathway">
    <text evidence="2">Protein modification; protein glycosylation.</text>
</comment>
<name>A0A066VYN6_TILAU</name>
<evidence type="ECO:0000313" key="17">
    <source>
        <dbReference type="EMBL" id="KDN43914.1"/>
    </source>
</evidence>
<dbReference type="GeneID" id="25264665"/>
<comment type="catalytic activity">
    <reaction evidence="10">
        <text>N(4)-(alpha-D-Man-(1-&gt;2)-alpha-D-Man-(1-&gt;2)-alpha-D-Man-(1-&gt;3)-[alpha-D-Man-(1-&gt;2)-alpha-D-Man-(1-&gt;3)-[alpha-D-Man-(1-&gt;2)-alpha-D-Man-(1-&gt;6)]-alpha-D-Man-(1-&gt;6)]-beta-D-Man-(1-&gt;4)-beta-D-GlcNAc-(1-&gt;4)-beta-D-GlcNAc)-L-asparaginyl-[protein] (N-glucan mannose isomer 9A1,2,3B1,2,3) + 4 H2O = N(4)-(alpha-D-Man-(1-&gt;3)-[alpha-D-Man-(1-&gt;3)-[alpha-D-Man-(1-&gt;6)]-alpha-D-Man-(1-&gt;6)]-beta-D-Man-(1-&gt;4)-beta-D-GlcNAc-(1-&gt;4)-beta-D-GlcNAc)-L-asparaginyl-[protein] (N-glucan mannose isomer 5A1,2) + 4 beta-D-mannose</text>
        <dbReference type="Rhea" id="RHEA:56008"/>
        <dbReference type="Rhea" id="RHEA-COMP:14356"/>
        <dbReference type="Rhea" id="RHEA-COMP:14367"/>
        <dbReference type="ChEBI" id="CHEBI:15377"/>
        <dbReference type="ChEBI" id="CHEBI:28563"/>
        <dbReference type="ChEBI" id="CHEBI:59087"/>
        <dbReference type="ChEBI" id="CHEBI:139493"/>
        <dbReference type="EC" id="3.2.1.113"/>
    </reaction>
</comment>
<evidence type="ECO:0000256" key="13">
    <source>
        <dbReference type="PIRSR" id="PIRSR601382-3"/>
    </source>
</evidence>
<evidence type="ECO:0000256" key="11">
    <source>
        <dbReference type="PIRSR" id="PIRSR601382-1"/>
    </source>
</evidence>
<dbReference type="GO" id="GO:0016020">
    <property type="term" value="C:membrane"/>
    <property type="evidence" value="ECO:0007669"/>
    <property type="project" value="InterPro"/>
</dbReference>
<keyword evidence="8 14" id="KW-0326">Glycosidase</keyword>
<feature type="disulfide bond" evidence="13">
    <location>
        <begin position="332"/>
        <end position="361"/>
    </location>
</feature>
<evidence type="ECO:0000256" key="14">
    <source>
        <dbReference type="RuleBase" id="RU361193"/>
    </source>
</evidence>
<dbReference type="SUPFAM" id="SSF48225">
    <property type="entry name" value="Seven-hairpin glycosidases"/>
    <property type="match status" value="1"/>
</dbReference>
<evidence type="ECO:0000256" key="7">
    <source>
        <dbReference type="ARBA" id="ARBA00023180"/>
    </source>
</evidence>
<evidence type="ECO:0000256" key="9">
    <source>
        <dbReference type="ARBA" id="ARBA00047669"/>
    </source>
</evidence>
<dbReference type="InParanoid" id="A0A066VYN6"/>
<dbReference type="STRING" id="1037660.A0A066VYN6"/>
<keyword evidence="12" id="KW-0479">Metal-binding</keyword>
<protein>
    <recommendedName>
        <fullName evidence="14">alpha-1,2-Mannosidase</fullName>
        <ecNumber evidence="14">3.2.1.-</ecNumber>
    </recommendedName>
</protein>
<feature type="active site" description="Proton donor" evidence="11">
    <location>
        <position position="131"/>
    </location>
</feature>
<dbReference type="PANTHER" id="PTHR11742">
    <property type="entry name" value="MANNOSYL-OLIGOSACCHARIDE ALPHA-1,2-MANNOSIDASE-RELATED"/>
    <property type="match status" value="1"/>
</dbReference>
<keyword evidence="5 14" id="KW-0378">Hydrolase</keyword>
<evidence type="ECO:0000256" key="4">
    <source>
        <dbReference type="ARBA" id="ARBA00022729"/>
    </source>
</evidence>
<comment type="catalytic activity">
    <reaction evidence="9">
        <text>N(4)-(alpha-D-Man-(1-&gt;2)-alpha-D-Man-(1-&gt;2)-alpha-D-Man-(1-&gt;3)-[alpha-D-Man-(1-&gt;3)-[alpha-D-Man-(1-&gt;2)-alpha-D-Man-(1-&gt;6)]-alpha-D-Man-(1-&gt;6)]-beta-D-Man-(1-&gt;4)-beta-D-GlcNAc-(1-&gt;4)-beta-D-GlcNAc)-L-asparaginyl-[protein] (N-glucan mannose isomer 8A1,2,3B1,3) + 3 H2O = N(4)-(alpha-D-Man-(1-&gt;3)-[alpha-D-Man-(1-&gt;3)-[alpha-D-Man-(1-&gt;6)]-alpha-D-Man-(1-&gt;6)]-beta-D-Man-(1-&gt;4)-beta-D-GlcNAc-(1-&gt;4)-beta-D-GlcNAc)-L-asparaginyl-[protein] (N-glucan mannose isomer 5A1,2) + 3 beta-D-mannose</text>
        <dbReference type="Rhea" id="RHEA:56028"/>
        <dbReference type="Rhea" id="RHEA-COMP:14358"/>
        <dbReference type="Rhea" id="RHEA-COMP:14367"/>
        <dbReference type="ChEBI" id="CHEBI:15377"/>
        <dbReference type="ChEBI" id="CHEBI:28563"/>
        <dbReference type="ChEBI" id="CHEBI:59087"/>
        <dbReference type="ChEBI" id="CHEBI:60628"/>
        <dbReference type="EC" id="3.2.1.113"/>
    </reaction>
</comment>
<dbReference type="Proteomes" id="UP000027361">
    <property type="component" value="Unassembled WGS sequence"/>
</dbReference>
<feature type="chain" id="PRO_5001628599" description="alpha-1,2-Mannosidase" evidence="16">
    <location>
        <begin position="29"/>
        <end position="614"/>
    </location>
</feature>
<feature type="compositionally biased region" description="Basic residues" evidence="15">
    <location>
        <begin position="592"/>
        <end position="605"/>
    </location>
</feature>
<dbReference type="GO" id="GO:0004571">
    <property type="term" value="F:mannosyl-oligosaccharide 1,2-alpha-mannosidase activity"/>
    <property type="evidence" value="ECO:0007669"/>
    <property type="project" value="UniProtKB-EC"/>
</dbReference>
<feature type="binding site" evidence="12">
    <location>
        <position position="500"/>
    </location>
    <ligand>
        <name>Ca(2+)</name>
        <dbReference type="ChEBI" id="CHEBI:29108"/>
    </ligand>
</feature>
<evidence type="ECO:0000256" key="8">
    <source>
        <dbReference type="ARBA" id="ARBA00023295"/>
    </source>
</evidence>
<evidence type="ECO:0000256" key="3">
    <source>
        <dbReference type="ARBA" id="ARBA00007658"/>
    </source>
</evidence>
<proteinExistence type="inferred from homology"/>
<feature type="signal peptide" evidence="16">
    <location>
        <begin position="1"/>
        <end position="28"/>
    </location>
</feature>
<sequence>MQPMTFTSLYTLLSLALLALAGAQLAEAATTPRVQASNLTQTAQSKQRAAAIKVSFQSSFAAYKQYAFPADALLPLSKGKQNNLGGWGATAIDAITTAILMNDTDIANSMISYAQTVNYGSTSQSTISLFETNIRHLGGLLSAYELTGKKNRKLVQQAEVVGKHLLKGWVGSNAIPFNSLRNWNTYGKPDANGGRAIIAEAGTLLLEFSKLSKYTGNDTYLSYARRSMAAIVKSPSVFPGLYGQGINPVTALPMDDYVTWGGGSDSFFEYLIKYAYLAGNSSSIFADAWIHSIQSSIKHLLVVPQGHPELLFLSDYAKSYGGDIPRWSHLGCFAPGNWILGGKILGVPGFVDYGYRLASSCAHTYSASATGIGPEAFVYKENDGSTNGVTISNEAQYNRAGFDYDSPAYVLRPEVMESVFYAWRASGDPAWQEIAWNAFQSISKYCKTDTALAAIQQVNNTATGQYDDSESFLYAELYKYLYLIFADPNVAHLDKYVFNTEGHPFELDRPGAFQARHSTVVPSPQPAIQKQPTRTHTASMVPMPVFSNMPQAASAFVGAVQSTVARALASGSASGASAKKAANAVRRHFQKSAHAFSHQHQHQHQFRYPQAAHA</sequence>
<comment type="caution">
    <text evidence="17">The sequence shown here is derived from an EMBL/GenBank/DDBJ whole genome shotgun (WGS) entry which is preliminary data.</text>
</comment>
<feature type="region of interest" description="Disordered" evidence="15">
    <location>
        <begin position="592"/>
        <end position="614"/>
    </location>
</feature>
<dbReference type="InterPro" id="IPR050749">
    <property type="entry name" value="Glycosyl_Hydrolase_47"/>
</dbReference>
<dbReference type="GO" id="GO:0036503">
    <property type="term" value="P:ERAD pathway"/>
    <property type="evidence" value="ECO:0007669"/>
    <property type="project" value="UniProtKB-ARBA"/>
</dbReference>
<dbReference type="InterPro" id="IPR036026">
    <property type="entry name" value="Seven-hairpin_glycosidases"/>
</dbReference>
<dbReference type="EMBL" id="JMSN01000057">
    <property type="protein sequence ID" value="KDN43914.1"/>
    <property type="molecule type" value="Genomic_DNA"/>
</dbReference>
<dbReference type="Gene3D" id="1.50.10.10">
    <property type="match status" value="1"/>
</dbReference>
<feature type="active site" evidence="11">
    <location>
        <position position="265"/>
    </location>
</feature>
<evidence type="ECO:0000256" key="12">
    <source>
        <dbReference type="PIRSR" id="PIRSR601382-2"/>
    </source>
</evidence>
<keyword evidence="18" id="KW-1185">Reference proteome</keyword>
<dbReference type="PRINTS" id="PR00747">
    <property type="entry name" value="GLYHDRLASE47"/>
</dbReference>
<feature type="active site" evidence="11">
    <location>
        <position position="414"/>
    </location>
</feature>
<accession>A0A066VYN6</accession>
<keyword evidence="12" id="KW-0106">Calcium</keyword>
<dbReference type="GO" id="GO:0005783">
    <property type="term" value="C:endoplasmic reticulum"/>
    <property type="evidence" value="ECO:0007669"/>
    <property type="project" value="TreeGrafter"/>
</dbReference>
<dbReference type="InterPro" id="IPR012341">
    <property type="entry name" value="6hp_glycosidase-like_sf"/>
</dbReference>
<comment type="similarity">
    <text evidence="3 14">Belongs to the glycosyl hydrolase 47 family.</text>
</comment>
<dbReference type="FunFam" id="1.50.10.10:FF:000047">
    <property type="entry name" value="Mannosyl-oligosaccharide alpha-1,2-mannosidase"/>
    <property type="match status" value="1"/>
</dbReference>
<evidence type="ECO:0000256" key="1">
    <source>
        <dbReference type="ARBA" id="ARBA00001913"/>
    </source>
</evidence>
<dbReference type="AlphaFoldDB" id="A0A066VYN6"/>
<dbReference type="EC" id="3.2.1.-" evidence="14"/>
<dbReference type="GO" id="GO:0005509">
    <property type="term" value="F:calcium ion binding"/>
    <property type="evidence" value="ECO:0007669"/>
    <property type="project" value="InterPro"/>
</dbReference>
<evidence type="ECO:0000256" key="10">
    <source>
        <dbReference type="ARBA" id="ARBA00048605"/>
    </source>
</evidence>
<organism evidence="17 18">
    <name type="scientific">Tilletiaria anomala (strain ATCC 24038 / CBS 436.72 / UBC 951)</name>
    <dbReference type="NCBI Taxonomy" id="1037660"/>
    <lineage>
        <taxon>Eukaryota</taxon>
        <taxon>Fungi</taxon>
        <taxon>Dikarya</taxon>
        <taxon>Basidiomycota</taxon>
        <taxon>Ustilaginomycotina</taxon>
        <taxon>Exobasidiomycetes</taxon>
        <taxon>Georgefischeriales</taxon>
        <taxon>Tilletiariaceae</taxon>
        <taxon>Tilletiaria</taxon>
    </lineage>
</organism>
<dbReference type="RefSeq" id="XP_013242535.1">
    <property type="nucleotide sequence ID" value="XM_013387081.1"/>
</dbReference>
<dbReference type="Pfam" id="PF01532">
    <property type="entry name" value="Glyco_hydro_47"/>
    <property type="match status" value="1"/>
</dbReference>
<dbReference type="PANTHER" id="PTHR11742:SF101">
    <property type="entry name" value="MANNOSYL-OLIGOSACCHARIDE ALPHA-1,2-MANNOSIDASE 1B"/>
    <property type="match status" value="1"/>
</dbReference>
<dbReference type="FunCoup" id="A0A066VYN6">
    <property type="interactions" value="453"/>
</dbReference>
<keyword evidence="6 13" id="KW-1015">Disulfide bond</keyword>
<evidence type="ECO:0000256" key="5">
    <source>
        <dbReference type="ARBA" id="ARBA00022801"/>
    </source>
</evidence>
<evidence type="ECO:0000256" key="15">
    <source>
        <dbReference type="SAM" id="MobiDB-lite"/>
    </source>
</evidence>
<dbReference type="InterPro" id="IPR001382">
    <property type="entry name" value="Glyco_hydro_47"/>
</dbReference>
<dbReference type="HOGENOM" id="CLU_003818_0_2_1"/>
<keyword evidence="4 16" id="KW-0732">Signal</keyword>
<feature type="active site" description="Proton donor" evidence="11">
    <location>
        <position position="375"/>
    </location>
</feature>
<dbReference type="GO" id="GO:0005975">
    <property type="term" value="P:carbohydrate metabolic process"/>
    <property type="evidence" value="ECO:0007669"/>
    <property type="project" value="InterPro"/>
</dbReference>
<dbReference type="OrthoDB" id="8118055at2759"/>
<keyword evidence="7" id="KW-0325">Glycoprotein</keyword>
<dbReference type="OMA" id="SHLACFM"/>
<reference evidence="17 18" key="1">
    <citation type="submission" date="2014-05" db="EMBL/GenBank/DDBJ databases">
        <title>Draft genome sequence of a rare smut relative, Tilletiaria anomala UBC 951.</title>
        <authorList>
            <consortium name="DOE Joint Genome Institute"/>
            <person name="Toome M."/>
            <person name="Kuo A."/>
            <person name="Henrissat B."/>
            <person name="Lipzen A."/>
            <person name="Tritt A."/>
            <person name="Yoshinaga Y."/>
            <person name="Zane M."/>
            <person name="Barry K."/>
            <person name="Grigoriev I.V."/>
            <person name="Spatafora J.W."/>
            <person name="Aimea M.C."/>
        </authorList>
    </citation>
    <scope>NUCLEOTIDE SEQUENCE [LARGE SCALE GENOMIC DNA]</scope>
    <source>
        <strain evidence="17 18">UBC 951</strain>
    </source>
</reference>
<gene>
    <name evidence="17" type="ORF">K437DRAFT_257307</name>
</gene>
<comment type="cofactor">
    <cofactor evidence="1 12">
        <name>Ca(2+)</name>
        <dbReference type="ChEBI" id="CHEBI:29108"/>
    </cofactor>
</comment>
<evidence type="ECO:0000256" key="16">
    <source>
        <dbReference type="SAM" id="SignalP"/>
    </source>
</evidence>
<evidence type="ECO:0000256" key="2">
    <source>
        <dbReference type="ARBA" id="ARBA00004922"/>
    </source>
</evidence>
<evidence type="ECO:0000256" key="6">
    <source>
        <dbReference type="ARBA" id="ARBA00023157"/>
    </source>
</evidence>
<evidence type="ECO:0000313" key="18">
    <source>
        <dbReference type="Proteomes" id="UP000027361"/>
    </source>
</evidence>